<evidence type="ECO:0000256" key="8">
    <source>
        <dbReference type="HAMAP-Rule" id="MF_00316"/>
    </source>
</evidence>
<comment type="domain">
    <text evidence="8">The N-terminal domain determines nucleotide recognition and specific binding, while the C-terminal domain determines the specific binding to the target protein.</text>
</comment>
<comment type="catalytic activity">
    <reaction evidence="8">
        <text>Mo-molybdopterin + GTP + H(+) = Mo-molybdopterin guanine dinucleotide + diphosphate</text>
        <dbReference type="Rhea" id="RHEA:34243"/>
        <dbReference type="ChEBI" id="CHEBI:15378"/>
        <dbReference type="ChEBI" id="CHEBI:33019"/>
        <dbReference type="ChEBI" id="CHEBI:37565"/>
        <dbReference type="ChEBI" id="CHEBI:71302"/>
        <dbReference type="ChEBI" id="CHEBI:71310"/>
        <dbReference type="EC" id="2.7.7.77"/>
    </reaction>
</comment>
<dbReference type="InterPro" id="IPR025877">
    <property type="entry name" value="MobA-like_NTP_Trfase"/>
</dbReference>
<evidence type="ECO:0000256" key="1">
    <source>
        <dbReference type="ARBA" id="ARBA00022490"/>
    </source>
</evidence>
<dbReference type="GO" id="GO:0061603">
    <property type="term" value="F:molybdenum cofactor guanylyltransferase activity"/>
    <property type="evidence" value="ECO:0007669"/>
    <property type="project" value="UniProtKB-EC"/>
</dbReference>
<evidence type="ECO:0000256" key="7">
    <source>
        <dbReference type="ARBA" id="ARBA00023150"/>
    </source>
</evidence>
<dbReference type="Pfam" id="PF12804">
    <property type="entry name" value="NTP_transf_3"/>
    <property type="match status" value="1"/>
</dbReference>
<comment type="function">
    <text evidence="8">Transfers a GMP moiety from GTP to Mo-molybdopterin (Mo-MPT) cofactor (Moco or molybdenum cofactor) to form Mo-molybdopterin guanine dinucleotide (Mo-MGD) cofactor.</text>
</comment>
<keyword evidence="2 8" id="KW-0808">Transferase</keyword>
<gene>
    <name evidence="8" type="primary">mobA</name>
    <name evidence="10" type="ORF">CLV63_107129</name>
</gene>
<accession>A0A2P8DKI9</accession>
<evidence type="ECO:0000313" key="10">
    <source>
        <dbReference type="EMBL" id="PSK97736.1"/>
    </source>
</evidence>
<evidence type="ECO:0000313" key="11">
    <source>
        <dbReference type="Proteomes" id="UP000240542"/>
    </source>
</evidence>
<proteinExistence type="inferred from homology"/>
<keyword evidence="5 8" id="KW-0460">Magnesium</keyword>
<feature type="binding site" evidence="8">
    <location>
        <position position="107"/>
    </location>
    <ligand>
        <name>GTP</name>
        <dbReference type="ChEBI" id="CHEBI:37565"/>
    </ligand>
</feature>
<evidence type="ECO:0000256" key="2">
    <source>
        <dbReference type="ARBA" id="ARBA00022679"/>
    </source>
</evidence>
<feature type="binding site" evidence="8">
    <location>
        <position position="107"/>
    </location>
    <ligand>
        <name>Mg(2+)</name>
        <dbReference type="ChEBI" id="CHEBI:18420"/>
    </ligand>
</feature>
<comment type="similarity">
    <text evidence="8">Belongs to the MobA family.</text>
</comment>
<dbReference type="SUPFAM" id="SSF53448">
    <property type="entry name" value="Nucleotide-diphospho-sugar transferases"/>
    <property type="match status" value="1"/>
</dbReference>
<dbReference type="CDD" id="cd02503">
    <property type="entry name" value="MobA"/>
    <property type="match status" value="1"/>
</dbReference>
<dbReference type="Proteomes" id="UP000240542">
    <property type="component" value="Unassembled WGS sequence"/>
</dbReference>
<keyword evidence="11" id="KW-1185">Reference proteome</keyword>
<evidence type="ECO:0000256" key="6">
    <source>
        <dbReference type="ARBA" id="ARBA00023134"/>
    </source>
</evidence>
<dbReference type="HAMAP" id="MF_00316">
    <property type="entry name" value="MobA"/>
    <property type="match status" value="1"/>
</dbReference>
<evidence type="ECO:0000259" key="9">
    <source>
        <dbReference type="Pfam" id="PF12804"/>
    </source>
</evidence>
<sequence>MSYTVYSMKPSAGVVLAGGRSSRMGAPKAALDWHGSTLLRHVTGVVERAVDGPVIVVRAPGQPLPELDPKVVVADDPEEGRGPMQGLAVGLAAAARHADTAFVCSTDLPFLHAAFVQAVLRGFEPDPDAGWPEAPEVVLPFVGGFRQPMAAGYRTALASRVERLLGEGRLRPSHLFEESAVRQLDDAGLRADPRLAAADPALDSVVNANTPEEYAAAHGRPAPEVVVERFGVLATRGAGRGASRVRAANLAAAARQAGVPFDGHVVAAVNGDQIRGDGMWPLLAGDTVSFFSADAGG</sequence>
<dbReference type="PANTHER" id="PTHR19136:SF81">
    <property type="entry name" value="MOLYBDENUM COFACTOR GUANYLYLTRANSFERASE"/>
    <property type="match status" value="1"/>
</dbReference>
<dbReference type="GO" id="GO:0005737">
    <property type="term" value="C:cytoplasm"/>
    <property type="evidence" value="ECO:0007669"/>
    <property type="project" value="UniProtKB-SubCell"/>
</dbReference>
<dbReference type="AlphaFoldDB" id="A0A2P8DKI9"/>
<dbReference type="InterPro" id="IPR013482">
    <property type="entry name" value="Molybde_CF_guanTrfase"/>
</dbReference>
<dbReference type="Gene3D" id="3.90.550.10">
    <property type="entry name" value="Spore Coat Polysaccharide Biosynthesis Protein SpsA, Chain A"/>
    <property type="match status" value="1"/>
</dbReference>
<feature type="binding site" evidence="8">
    <location>
        <position position="28"/>
    </location>
    <ligand>
        <name>GTP</name>
        <dbReference type="ChEBI" id="CHEBI:37565"/>
    </ligand>
</feature>
<evidence type="ECO:0000256" key="3">
    <source>
        <dbReference type="ARBA" id="ARBA00022723"/>
    </source>
</evidence>
<keyword evidence="7 8" id="KW-0501">Molybdenum cofactor biosynthesis</keyword>
<comment type="subcellular location">
    <subcellularLocation>
        <location evidence="8">Cytoplasm</location>
    </subcellularLocation>
</comment>
<keyword evidence="6 8" id="KW-0342">GTP-binding</keyword>
<feature type="binding site" evidence="8">
    <location>
        <begin position="16"/>
        <end position="18"/>
    </location>
    <ligand>
        <name>GTP</name>
        <dbReference type="ChEBI" id="CHEBI:37565"/>
    </ligand>
</feature>
<keyword evidence="1 8" id="KW-0963">Cytoplasm</keyword>
<organism evidence="10 11">
    <name type="scientific">Murinocardiopsis flavida</name>
    <dbReference type="NCBI Taxonomy" id="645275"/>
    <lineage>
        <taxon>Bacteria</taxon>
        <taxon>Bacillati</taxon>
        <taxon>Actinomycetota</taxon>
        <taxon>Actinomycetes</taxon>
        <taxon>Streptosporangiales</taxon>
        <taxon>Nocardiopsidaceae</taxon>
        <taxon>Murinocardiopsis</taxon>
    </lineage>
</organism>
<comment type="caution">
    <text evidence="10">The sequence shown here is derived from an EMBL/GenBank/DDBJ whole genome shotgun (WGS) entry which is preliminary data.</text>
</comment>
<dbReference type="EC" id="2.7.7.77" evidence="8"/>
<dbReference type="GO" id="GO:0005525">
    <property type="term" value="F:GTP binding"/>
    <property type="evidence" value="ECO:0007669"/>
    <property type="project" value="UniProtKB-UniRule"/>
</dbReference>
<protein>
    <recommendedName>
        <fullName evidence="8">Probable molybdenum cofactor guanylyltransferase</fullName>
        <shortName evidence="8">MoCo guanylyltransferase</shortName>
        <ecNumber evidence="8">2.7.7.77</ecNumber>
    </recommendedName>
    <alternativeName>
        <fullName evidence="8">GTP:molybdopterin guanylyltransferase</fullName>
    </alternativeName>
    <alternativeName>
        <fullName evidence="8">Mo-MPT guanylyltransferase</fullName>
    </alternativeName>
    <alternativeName>
        <fullName evidence="8">Molybdopterin guanylyltransferase</fullName>
    </alternativeName>
    <alternativeName>
        <fullName evidence="8">Molybdopterin-guanine dinucleotide synthase</fullName>
        <shortName evidence="8">MGD synthase</shortName>
    </alternativeName>
</protein>
<dbReference type="GO" id="GO:0046872">
    <property type="term" value="F:metal ion binding"/>
    <property type="evidence" value="ECO:0007669"/>
    <property type="project" value="UniProtKB-KW"/>
</dbReference>
<feature type="domain" description="MobA-like NTP transferase" evidence="9">
    <location>
        <begin position="13"/>
        <end position="171"/>
    </location>
</feature>
<name>A0A2P8DKI9_9ACTN</name>
<reference evidence="10 11" key="1">
    <citation type="submission" date="2018-03" db="EMBL/GenBank/DDBJ databases">
        <title>Genomic Encyclopedia of Archaeal and Bacterial Type Strains, Phase II (KMG-II): from individual species to whole genera.</title>
        <authorList>
            <person name="Goeker M."/>
        </authorList>
    </citation>
    <scope>NUCLEOTIDE SEQUENCE [LARGE SCALE GENOMIC DNA]</scope>
    <source>
        <strain evidence="10 11">DSM 45312</strain>
    </source>
</reference>
<evidence type="ECO:0000256" key="5">
    <source>
        <dbReference type="ARBA" id="ARBA00022842"/>
    </source>
</evidence>
<comment type="cofactor">
    <cofactor evidence="8">
        <name>Mg(2+)</name>
        <dbReference type="ChEBI" id="CHEBI:18420"/>
    </cofactor>
</comment>
<dbReference type="PANTHER" id="PTHR19136">
    <property type="entry name" value="MOLYBDENUM COFACTOR GUANYLYLTRANSFERASE"/>
    <property type="match status" value="1"/>
</dbReference>
<comment type="caution">
    <text evidence="8">Lacks conserved residue(s) required for the propagation of feature annotation.</text>
</comment>
<dbReference type="RefSeq" id="WP_342751386.1">
    <property type="nucleotide sequence ID" value="NZ_PYGA01000007.1"/>
</dbReference>
<dbReference type="InterPro" id="IPR029044">
    <property type="entry name" value="Nucleotide-diphossugar_trans"/>
</dbReference>
<evidence type="ECO:0000256" key="4">
    <source>
        <dbReference type="ARBA" id="ARBA00022741"/>
    </source>
</evidence>
<keyword evidence="4 8" id="KW-0547">Nucleotide-binding</keyword>
<dbReference type="EMBL" id="PYGA01000007">
    <property type="protein sequence ID" value="PSK97736.1"/>
    <property type="molecule type" value="Genomic_DNA"/>
</dbReference>
<keyword evidence="3 8" id="KW-0479">Metal-binding</keyword>
<dbReference type="GO" id="GO:0006777">
    <property type="term" value="P:Mo-molybdopterin cofactor biosynthetic process"/>
    <property type="evidence" value="ECO:0007669"/>
    <property type="project" value="UniProtKB-KW"/>
</dbReference>